<evidence type="ECO:0000256" key="3">
    <source>
        <dbReference type="ARBA" id="ARBA00022473"/>
    </source>
</evidence>
<dbReference type="FunFam" id="1.10.10.10:FF:000069">
    <property type="entry name" value="Paired box protein Pax-6"/>
    <property type="match status" value="1"/>
</dbReference>
<evidence type="ECO:0000256" key="11">
    <source>
        <dbReference type="RuleBase" id="RU000682"/>
    </source>
</evidence>
<dbReference type="GO" id="GO:0000981">
    <property type="term" value="F:DNA-binding transcription factor activity, RNA polymerase II-specific"/>
    <property type="evidence" value="ECO:0007669"/>
    <property type="project" value="InterPro"/>
</dbReference>
<feature type="compositionally biased region" description="Polar residues" evidence="12">
    <location>
        <begin position="217"/>
        <end position="230"/>
    </location>
</feature>
<keyword evidence="7 10" id="KW-0371">Homeobox</keyword>
<dbReference type="GO" id="GO:0005634">
    <property type="term" value="C:nucleus"/>
    <property type="evidence" value="ECO:0007669"/>
    <property type="project" value="UniProtKB-SubCell"/>
</dbReference>
<gene>
    <name evidence="15" type="ORF">FNK824_LOCUS9338</name>
</gene>
<dbReference type="InterPro" id="IPR043565">
    <property type="entry name" value="PAX_fam"/>
</dbReference>
<accession>A0A818UNH8</accession>
<comment type="caution">
    <text evidence="15">The sequence shown here is derived from an EMBL/GenBank/DDBJ whole genome shotgun (WGS) entry which is preliminary data.</text>
</comment>
<sequence length="496" mass="55407">MRVITKEQPSPSLSSSSSSSEEEEEEECKPALINTMDIHNDLSMAHKGHSGVNQLGGLFVNGRPLPDSTRTRIVELAHNGMRPCDISRCLQVSNGCVSKILARYYETGSIKPRAIGGSKPRVATNDVVQKIAQYKRETPSIFAWEIRDRLLAENVCNPENIPSVSSINRVLRNLGSKSLDSMTNHETYYVGDKLRVLQSQPWPSSSSSFYVHHSGAQPPSTAYSTSGDSNSEYKHQTHDANHGHHQDLGDLTDASNDSKTVVRDGLNENEDAIQERLKLKRKLQRNRTSFTQEQIDALEQAFNGTHYPDVYAREKLAQKINLPEARIQVWFSNRRAKYRREDKVKGRRQHQQQQQQLINDMGENMRPSGSTPPLSLSQQLQPTSSSSLYPQVLPTSNDPNHHHHHHHHHQYGAFGSSFTGQMAAAVACSSSAYPTFFPSSTRGYDGLSPFSSPYNRSCPNYSTSIPTNLSSDLDHMKNMSSYGGAPHIWYSPAILP</sequence>
<evidence type="ECO:0000256" key="1">
    <source>
        <dbReference type="ARBA" id="ARBA00004123"/>
    </source>
</evidence>
<dbReference type="FunFam" id="1.10.10.10:FF:000003">
    <property type="entry name" value="Paired box protein Pax-6"/>
    <property type="match status" value="1"/>
</dbReference>
<feature type="region of interest" description="Disordered" evidence="12">
    <location>
        <begin position="207"/>
        <end position="258"/>
    </location>
</feature>
<feature type="region of interest" description="Disordered" evidence="12">
    <location>
        <begin position="1"/>
        <end position="28"/>
    </location>
</feature>
<evidence type="ECO:0000256" key="7">
    <source>
        <dbReference type="ARBA" id="ARBA00023155"/>
    </source>
</evidence>
<keyword evidence="4" id="KW-0563">Paired box</keyword>
<evidence type="ECO:0000256" key="5">
    <source>
        <dbReference type="ARBA" id="ARBA00023015"/>
    </source>
</evidence>
<dbReference type="Gene3D" id="1.10.10.10">
    <property type="entry name" value="Winged helix-like DNA-binding domain superfamily/Winged helix DNA-binding domain"/>
    <property type="match status" value="2"/>
</dbReference>
<dbReference type="GO" id="GO:0048513">
    <property type="term" value="P:animal organ development"/>
    <property type="evidence" value="ECO:0007669"/>
    <property type="project" value="UniProtKB-ARBA"/>
</dbReference>
<feature type="region of interest" description="Disordered" evidence="12">
    <location>
        <begin position="362"/>
        <end position="411"/>
    </location>
</feature>
<dbReference type="InterPro" id="IPR001523">
    <property type="entry name" value="Paired_dom"/>
</dbReference>
<dbReference type="PRINTS" id="PR00027">
    <property type="entry name" value="PAIREDBOX"/>
</dbReference>
<dbReference type="CDD" id="cd00131">
    <property type="entry name" value="PAX"/>
    <property type="match status" value="1"/>
</dbReference>
<evidence type="ECO:0000256" key="8">
    <source>
        <dbReference type="ARBA" id="ARBA00023163"/>
    </source>
</evidence>
<dbReference type="EMBL" id="CAJOBE010000975">
    <property type="protein sequence ID" value="CAF3703722.1"/>
    <property type="molecule type" value="Genomic_DNA"/>
</dbReference>
<feature type="DNA-binding region" description="Homeobox" evidence="10">
    <location>
        <begin position="283"/>
        <end position="342"/>
    </location>
</feature>
<keyword evidence="6 10" id="KW-0238">DNA-binding</keyword>
<evidence type="ECO:0000256" key="12">
    <source>
        <dbReference type="SAM" id="MobiDB-lite"/>
    </source>
</evidence>
<evidence type="ECO:0000256" key="6">
    <source>
        <dbReference type="ARBA" id="ARBA00023125"/>
    </source>
</evidence>
<feature type="compositionally biased region" description="Low complexity" evidence="12">
    <location>
        <begin position="367"/>
        <end position="391"/>
    </location>
</feature>
<dbReference type="Pfam" id="PF00046">
    <property type="entry name" value="Homeodomain"/>
    <property type="match status" value="1"/>
</dbReference>
<protein>
    <submittedName>
        <fullName evidence="15">Uncharacterized protein</fullName>
    </submittedName>
</protein>
<keyword evidence="5" id="KW-0805">Transcription regulation</keyword>
<proteinExistence type="inferred from homology"/>
<dbReference type="Gene3D" id="1.10.10.60">
    <property type="entry name" value="Homeodomain-like"/>
    <property type="match status" value="1"/>
</dbReference>
<dbReference type="GO" id="GO:0000978">
    <property type="term" value="F:RNA polymerase II cis-regulatory region sequence-specific DNA binding"/>
    <property type="evidence" value="ECO:0007669"/>
    <property type="project" value="TreeGrafter"/>
</dbReference>
<keyword evidence="3" id="KW-0217">Developmental protein</keyword>
<dbReference type="CDD" id="cd00086">
    <property type="entry name" value="homeodomain"/>
    <property type="match status" value="1"/>
</dbReference>
<organism evidence="15 16">
    <name type="scientific">Rotaria sordida</name>
    <dbReference type="NCBI Taxonomy" id="392033"/>
    <lineage>
        <taxon>Eukaryota</taxon>
        <taxon>Metazoa</taxon>
        <taxon>Spiralia</taxon>
        <taxon>Gnathifera</taxon>
        <taxon>Rotifera</taxon>
        <taxon>Eurotatoria</taxon>
        <taxon>Bdelloidea</taxon>
        <taxon>Philodinida</taxon>
        <taxon>Philodinidae</taxon>
        <taxon>Rotaria</taxon>
    </lineage>
</organism>
<evidence type="ECO:0000259" key="13">
    <source>
        <dbReference type="PROSITE" id="PS50071"/>
    </source>
</evidence>
<dbReference type="Proteomes" id="UP000663874">
    <property type="component" value="Unassembled WGS sequence"/>
</dbReference>
<dbReference type="PROSITE" id="PS00027">
    <property type="entry name" value="HOMEOBOX_1"/>
    <property type="match status" value="1"/>
</dbReference>
<dbReference type="InterPro" id="IPR001356">
    <property type="entry name" value="HD"/>
</dbReference>
<comment type="similarity">
    <text evidence="2">Belongs to the paired homeobox family.</text>
</comment>
<keyword evidence="9 10" id="KW-0539">Nucleus</keyword>
<evidence type="ECO:0000256" key="4">
    <source>
        <dbReference type="ARBA" id="ARBA00022724"/>
    </source>
</evidence>
<keyword evidence="8" id="KW-0804">Transcription</keyword>
<dbReference type="InterPro" id="IPR017970">
    <property type="entry name" value="Homeobox_CS"/>
</dbReference>
<dbReference type="SUPFAM" id="SSF46689">
    <property type="entry name" value="Homeodomain-like"/>
    <property type="match status" value="2"/>
</dbReference>
<feature type="compositionally biased region" description="Basic and acidic residues" evidence="12">
    <location>
        <begin position="231"/>
        <end position="248"/>
    </location>
</feature>
<dbReference type="FunFam" id="1.10.10.60:FF:000679">
    <property type="entry name" value="Homeobox protein aristaless"/>
    <property type="match status" value="1"/>
</dbReference>
<reference evidence="15" key="1">
    <citation type="submission" date="2021-02" db="EMBL/GenBank/DDBJ databases">
        <authorList>
            <person name="Nowell W R."/>
        </authorList>
    </citation>
    <scope>NUCLEOTIDE SEQUENCE</scope>
</reference>
<dbReference type="InterPro" id="IPR036388">
    <property type="entry name" value="WH-like_DNA-bd_sf"/>
</dbReference>
<dbReference type="PANTHER" id="PTHR45636">
    <property type="entry name" value="PAIRED BOX PROTEIN PAX-6-RELATED-RELATED"/>
    <property type="match status" value="1"/>
</dbReference>
<dbReference type="SMART" id="SM00351">
    <property type="entry name" value="PAX"/>
    <property type="match status" value="1"/>
</dbReference>
<dbReference type="Pfam" id="PF00292">
    <property type="entry name" value="PAX"/>
    <property type="match status" value="1"/>
</dbReference>
<evidence type="ECO:0000256" key="10">
    <source>
        <dbReference type="PROSITE-ProRule" id="PRU00108"/>
    </source>
</evidence>
<dbReference type="SMART" id="SM00389">
    <property type="entry name" value="HOX"/>
    <property type="match status" value="1"/>
</dbReference>
<evidence type="ECO:0000259" key="14">
    <source>
        <dbReference type="PROSITE" id="PS51057"/>
    </source>
</evidence>
<dbReference type="AlphaFoldDB" id="A0A818UNH8"/>
<name>A0A818UNH8_9BILA</name>
<feature type="domain" description="Paired" evidence="14">
    <location>
        <begin position="48"/>
        <end position="174"/>
    </location>
</feature>
<feature type="compositionally biased region" description="Basic residues" evidence="12">
    <location>
        <begin position="401"/>
        <end position="410"/>
    </location>
</feature>
<dbReference type="PROSITE" id="PS51057">
    <property type="entry name" value="PAIRED_2"/>
    <property type="match status" value="1"/>
</dbReference>
<dbReference type="InterPro" id="IPR009057">
    <property type="entry name" value="Homeodomain-like_sf"/>
</dbReference>
<evidence type="ECO:0000313" key="15">
    <source>
        <dbReference type="EMBL" id="CAF3703722.1"/>
    </source>
</evidence>
<comment type="subcellular location">
    <subcellularLocation>
        <location evidence="1 10 11">Nucleus</location>
    </subcellularLocation>
</comment>
<dbReference type="PROSITE" id="PS00034">
    <property type="entry name" value="PAIRED_1"/>
    <property type="match status" value="1"/>
</dbReference>
<dbReference type="PANTHER" id="PTHR45636:SF41">
    <property type="entry name" value="PAIRED BOX PROTEIN PAX-6-RELATED"/>
    <property type="match status" value="1"/>
</dbReference>
<evidence type="ECO:0000256" key="9">
    <source>
        <dbReference type="ARBA" id="ARBA00023242"/>
    </source>
</evidence>
<dbReference type="InterPro" id="IPR043182">
    <property type="entry name" value="PAIRED_DNA-bd_dom"/>
</dbReference>
<dbReference type="PROSITE" id="PS50071">
    <property type="entry name" value="HOMEOBOX_2"/>
    <property type="match status" value="1"/>
</dbReference>
<evidence type="ECO:0000256" key="2">
    <source>
        <dbReference type="ARBA" id="ARBA00005733"/>
    </source>
</evidence>
<evidence type="ECO:0000313" key="16">
    <source>
        <dbReference type="Proteomes" id="UP000663874"/>
    </source>
</evidence>
<feature type="domain" description="Homeobox" evidence="13">
    <location>
        <begin position="281"/>
        <end position="341"/>
    </location>
</feature>